<evidence type="ECO:0000313" key="2">
    <source>
        <dbReference type="Proteomes" id="UP000499080"/>
    </source>
</evidence>
<dbReference type="PANTHER" id="PTHR22955">
    <property type="entry name" value="RETROTRANSPOSON"/>
    <property type="match status" value="1"/>
</dbReference>
<dbReference type="AlphaFoldDB" id="A0A4Y2NAL9"/>
<dbReference type="OrthoDB" id="6431246at2759"/>
<gene>
    <name evidence="1" type="ORF">AVEN_270991_1</name>
</gene>
<evidence type="ECO:0000313" key="1">
    <source>
        <dbReference type="EMBL" id="GBN35952.1"/>
    </source>
</evidence>
<dbReference type="PANTHER" id="PTHR22955:SF77">
    <property type="entry name" value="ASPARTIC PUTATIVE DOMAIN-CONTAINING PROTEIN-RELATED"/>
    <property type="match status" value="1"/>
</dbReference>
<proteinExistence type="predicted"/>
<reference evidence="1 2" key="1">
    <citation type="journal article" date="2019" name="Sci. Rep.">
        <title>Orb-weaving spider Araneus ventricosus genome elucidates the spidroin gene catalogue.</title>
        <authorList>
            <person name="Kono N."/>
            <person name="Nakamura H."/>
            <person name="Ohtoshi R."/>
            <person name="Moran D.A.P."/>
            <person name="Shinohara A."/>
            <person name="Yoshida Y."/>
            <person name="Fujiwara M."/>
            <person name="Mori M."/>
            <person name="Tomita M."/>
            <person name="Arakawa K."/>
        </authorList>
    </citation>
    <scope>NUCLEOTIDE SEQUENCE [LARGE SCALE GENOMIC DNA]</scope>
</reference>
<dbReference type="Proteomes" id="UP000499080">
    <property type="component" value="Unassembled WGS sequence"/>
</dbReference>
<protein>
    <submittedName>
        <fullName evidence="1">Uncharacterized protein</fullName>
    </submittedName>
</protein>
<sequence length="113" mass="13086">MQSLTEHHQWRHISSTENPADIISRGADPTDLKNHNLWWIGPTIFIEETDNDFSSSEIKMDSFEKELYSAEHNQLFTNNLVLSSDSDFITQILSLSNNFQKLIIILGSLFRFL</sequence>
<keyword evidence="2" id="KW-1185">Reference proteome</keyword>
<dbReference type="EMBL" id="BGPR01008769">
    <property type="protein sequence ID" value="GBN35952.1"/>
    <property type="molecule type" value="Genomic_DNA"/>
</dbReference>
<name>A0A4Y2NAL9_ARAVE</name>
<accession>A0A4Y2NAL9</accession>
<comment type="caution">
    <text evidence="1">The sequence shown here is derived from an EMBL/GenBank/DDBJ whole genome shotgun (WGS) entry which is preliminary data.</text>
</comment>
<organism evidence="1 2">
    <name type="scientific">Araneus ventricosus</name>
    <name type="common">Orbweaver spider</name>
    <name type="synonym">Epeira ventricosa</name>
    <dbReference type="NCBI Taxonomy" id="182803"/>
    <lineage>
        <taxon>Eukaryota</taxon>
        <taxon>Metazoa</taxon>
        <taxon>Ecdysozoa</taxon>
        <taxon>Arthropoda</taxon>
        <taxon>Chelicerata</taxon>
        <taxon>Arachnida</taxon>
        <taxon>Araneae</taxon>
        <taxon>Araneomorphae</taxon>
        <taxon>Entelegynae</taxon>
        <taxon>Araneoidea</taxon>
        <taxon>Araneidae</taxon>
        <taxon>Araneus</taxon>
    </lineage>
</organism>